<proteinExistence type="inferred from homology"/>
<dbReference type="InterPro" id="IPR051771">
    <property type="entry name" value="FAM167_domain"/>
</dbReference>
<dbReference type="PANTHER" id="PTHR32289:SF1">
    <property type="entry name" value="PROTEIN FAM167A-LIKE"/>
    <property type="match status" value="1"/>
</dbReference>
<dbReference type="PANTHER" id="PTHR32289">
    <property type="entry name" value="PROTEIN FAM167A"/>
    <property type="match status" value="1"/>
</dbReference>
<dbReference type="EMBL" id="CACVKT020003837">
    <property type="protein sequence ID" value="CAC5386040.1"/>
    <property type="molecule type" value="Genomic_DNA"/>
</dbReference>
<sequence length="203" mass="23409">MSDPKPNLRLEPIKEDDIVDFTASPNSKQKSSLFGTVSPKLNFKFFPKSSSLFRLKCTTSKLGLDNRRPSIEAWKEKYKGRKSLNSDFEKDDDLEINGEFSNGKIKSINSSLEWLKTELTQMKKQDQTLASQFLKIKKAIYKLKLEWSCLDHQCMIEDAETDIDALEELRRVTDLPLQSEIDLSLKEKGLTKFNVSTRRYSMA</sequence>
<dbReference type="InterPro" id="IPR024280">
    <property type="entry name" value="FAM167"/>
</dbReference>
<organism evidence="2 3">
    <name type="scientific">Mytilus coruscus</name>
    <name type="common">Sea mussel</name>
    <dbReference type="NCBI Taxonomy" id="42192"/>
    <lineage>
        <taxon>Eukaryota</taxon>
        <taxon>Metazoa</taxon>
        <taxon>Spiralia</taxon>
        <taxon>Lophotrochozoa</taxon>
        <taxon>Mollusca</taxon>
        <taxon>Bivalvia</taxon>
        <taxon>Autobranchia</taxon>
        <taxon>Pteriomorphia</taxon>
        <taxon>Mytilida</taxon>
        <taxon>Mytiloidea</taxon>
        <taxon>Mytilidae</taxon>
        <taxon>Mytilinae</taxon>
        <taxon>Mytilus</taxon>
    </lineage>
</organism>
<keyword evidence="3" id="KW-1185">Reference proteome</keyword>
<comment type="similarity">
    <text evidence="1">Belongs to the FAM167 (SEC) family.</text>
</comment>
<name>A0A6J8BSG9_MYTCO</name>
<protein>
    <submittedName>
        <fullName evidence="2">Uncharacterized protein</fullName>
    </submittedName>
</protein>
<dbReference type="OrthoDB" id="5965452at2759"/>
<accession>A0A6J8BSG9</accession>
<dbReference type="Pfam" id="PF11652">
    <property type="entry name" value="FAM167"/>
    <property type="match status" value="1"/>
</dbReference>
<evidence type="ECO:0000313" key="3">
    <source>
        <dbReference type="Proteomes" id="UP000507470"/>
    </source>
</evidence>
<gene>
    <name evidence="2" type="ORF">MCOR_21525</name>
</gene>
<reference evidence="2 3" key="1">
    <citation type="submission" date="2020-06" db="EMBL/GenBank/DDBJ databases">
        <authorList>
            <person name="Li R."/>
            <person name="Bekaert M."/>
        </authorList>
    </citation>
    <scope>NUCLEOTIDE SEQUENCE [LARGE SCALE GENOMIC DNA]</scope>
    <source>
        <strain evidence="3">wild</strain>
    </source>
</reference>
<evidence type="ECO:0000313" key="2">
    <source>
        <dbReference type="EMBL" id="CAC5386040.1"/>
    </source>
</evidence>
<evidence type="ECO:0000256" key="1">
    <source>
        <dbReference type="ARBA" id="ARBA00005489"/>
    </source>
</evidence>
<dbReference type="AlphaFoldDB" id="A0A6J8BSG9"/>
<dbReference type="Proteomes" id="UP000507470">
    <property type="component" value="Unassembled WGS sequence"/>
</dbReference>